<dbReference type="AlphaFoldDB" id="A0A6U3AZZ2"/>
<sequence length="457" mass="51251">MNRRHNGQGSASSNSNADGFSYGHNSMSIGGLHRSTPSEEATFHSDSMVQPRHPRFDSAAESWSLLTRDETIETLPRLSTEQLQNQPHLRFNDEETPIHRLRRFESSSFFMAPFEEEEEDNVFKIERNKNKKEKGNSVSNETKSTQIMSMMRDSQETKTLDDNISWISNDSTLKTSEEMAAMERLQRHQEQTLGRLGGGGRRAKAKQLAELYLQGASASQQEAFLQNCDKQDIAIAISLLEKLSKDPSPQQTTTKKPQHSKPPRRTGSSRVSSFCSEAFLEMEEDGTLATEMTADSSSSFSSASIYSSSTPIPSARNSRGSRKRQDSPFDMPWSCGAAIPEEENHDSDPLSSMKQCCHRIMIAAEQDGRTIKLSRKMKMQLLYFNEKMRGDQSNTSRSHSGAASRRRSTNDDRYYNGKDEGSNDSWSRGDGGDENDTYASSSMHRGGSSIRIPRFSV</sequence>
<reference evidence="3" key="1">
    <citation type="submission" date="2021-01" db="EMBL/GenBank/DDBJ databases">
        <authorList>
            <person name="Corre E."/>
            <person name="Pelletier E."/>
            <person name="Niang G."/>
            <person name="Scheremetjew M."/>
            <person name="Finn R."/>
            <person name="Kale V."/>
            <person name="Holt S."/>
            <person name="Cochrane G."/>
            <person name="Meng A."/>
            <person name="Brown T."/>
            <person name="Cohen L."/>
        </authorList>
    </citation>
    <scope>NUCLEOTIDE SEQUENCE</scope>
    <source>
        <strain evidence="3">CCMP125</strain>
    </source>
</reference>
<feature type="compositionally biased region" description="Basic and acidic residues" evidence="1">
    <location>
        <begin position="408"/>
        <end position="421"/>
    </location>
</feature>
<protein>
    <submittedName>
        <fullName evidence="3">Uncharacterized protein</fullName>
    </submittedName>
</protein>
<accession>A0A6U3AZZ2</accession>
<dbReference type="EMBL" id="HBHT01019365">
    <property type="protein sequence ID" value="CAD9967899.1"/>
    <property type="molecule type" value="Transcribed_RNA"/>
</dbReference>
<evidence type="ECO:0000256" key="1">
    <source>
        <dbReference type="SAM" id="MobiDB-lite"/>
    </source>
</evidence>
<proteinExistence type="predicted"/>
<feature type="region of interest" description="Disordered" evidence="1">
    <location>
        <begin position="244"/>
        <end position="271"/>
    </location>
</feature>
<dbReference type="EMBL" id="HBHT01019364">
    <property type="protein sequence ID" value="CAD9967897.1"/>
    <property type="molecule type" value="Transcribed_RNA"/>
</dbReference>
<name>A0A6U3AZZ2_9STRA</name>
<gene>
    <name evidence="2" type="ORF">APAL1065_LOCUS12987</name>
    <name evidence="3" type="ORF">APAL1065_LOCUS12988</name>
</gene>
<feature type="region of interest" description="Disordered" evidence="1">
    <location>
        <begin position="389"/>
        <end position="457"/>
    </location>
</feature>
<feature type="region of interest" description="Disordered" evidence="1">
    <location>
        <begin position="1"/>
        <end position="54"/>
    </location>
</feature>
<feature type="compositionally biased region" description="Low complexity" evidence="1">
    <location>
        <begin position="299"/>
        <end position="315"/>
    </location>
</feature>
<feature type="region of interest" description="Disordered" evidence="1">
    <location>
        <begin position="299"/>
        <end position="351"/>
    </location>
</feature>
<evidence type="ECO:0000313" key="2">
    <source>
        <dbReference type="EMBL" id="CAD9967897.1"/>
    </source>
</evidence>
<evidence type="ECO:0000313" key="3">
    <source>
        <dbReference type="EMBL" id="CAD9967899.1"/>
    </source>
</evidence>
<organism evidence="3">
    <name type="scientific">Entomoneis paludosa</name>
    <dbReference type="NCBI Taxonomy" id="265537"/>
    <lineage>
        <taxon>Eukaryota</taxon>
        <taxon>Sar</taxon>
        <taxon>Stramenopiles</taxon>
        <taxon>Ochrophyta</taxon>
        <taxon>Bacillariophyta</taxon>
        <taxon>Bacillariophyceae</taxon>
        <taxon>Bacillariophycidae</taxon>
        <taxon>Entomoneidaceae</taxon>
        <taxon>Entomoneis</taxon>
    </lineage>
</organism>